<dbReference type="Proteomes" id="UP000005709">
    <property type="component" value="Unassembled WGS sequence"/>
</dbReference>
<evidence type="ECO:0000313" key="1">
    <source>
        <dbReference type="EMBL" id="EEV17788.1"/>
    </source>
</evidence>
<proteinExistence type="predicted"/>
<gene>
    <name evidence="1" type="ORF">CAMGR0001_2496</name>
</gene>
<dbReference type="RefSeq" id="WP_005871001.1">
    <property type="nucleotide sequence ID" value="NZ_ACYG01000023.1"/>
</dbReference>
<protein>
    <submittedName>
        <fullName evidence="1">Uncharacterized protein</fullName>
    </submittedName>
</protein>
<name>C8PHB6_9BACT</name>
<keyword evidence="2" id="KW-1185">Reference proteome</keyword>
<reference evidence="1 2" key="1">
    <citation type="submission" date="2009-07" db="EMBL/GenBank/DDBJ databases">
        <authorList>
            <person name="Madupu R."/>
            <person name="Sebastian Y."/>
            <person name="Durkin A.S."/>
            <person name="Torralba M."/>
            <person name="Methe B."/>
            <person name="Sutton G.G."/>
            <person name="Strausberg R.L."/>
            <person name="Nelson K.E."/>
        </authorList>
    </citation>
    <scope>NUCLEOTIDE SEQUENCE [LARGE SCALE GENOMIC DNA]</scope>
    <source>
        <strain evidence="1 2">RM3268</strain>
    </source>
</reference>
<organism evidence="1 2">
    <name type="scientific">Campylobacter gracilis RM3268</name>
    <dbReference type="NCBI Taxonomy" id="553220"/>
    <lineage>
        <taxon>Bacteria</taxon>
        <taxon>Pseudomonadati</taxon>
        <taxon>Campylobacterota</taxon>
        <taxon>Epsilonproteobacteria</taxon>
        <taxon>Campylobacterales</taxon>
        <taxon>Campylobacteraceae</taxon>
        <taxon>Campylobacter</taxon>
    </lineage>
</organism>
<dbReference type="STRING" id="824.CGRAC_0464"/>
<dbReference type="AlphaFoldDB" id="C8PHB6"/>
<dbReference type="OrthoDB" id="5364763at2"/>
<evidence type="ECO:0000313" key="2">
    <source>
        <dbReference type="Proteomes" id="UP000005709"/>
    </source>
</evidence>
<sequence>MKIVKLLIFLIFYTLILLYFTLPRLGARPDLIFINLNSLSKDDLNKDEFHRELNSSDWFLRKDGNISAVEPEEVRSILKDENSTVLFGIYSEAYTFYH</sequence>
<comment type="caution">
    <text evidence="1">The sequence shown here is derived from an EMBL/GenBank/DDBJ whole genome shotgun (WGS) entry which is preliminary data.</text>
</comment>
<accession>C8PHB6</accession>
<dbReference type="EMBL" id="ACYG01000023">
    <property type="protein sequence ID" value="EEV17788.1"/>
    <property type="molecule type" value="Genomic_DNA"/>
</dbReference>